<feature type="region of interest" description="Disordered" evidence="1">
    <location>
        <begin position="1"/>
        <end position="23"/>
    </location>
</feature>
<dbReference type="PANTHER" id="PTHR47487">
    <property type="entry name" value="OS06G0651300 PROTEIN-RELATED"/>
    <property type="match status" value="1"/>
</dbReference>
<dbReference type="SMART" id="SM00451">
    <property type="entry name" value="ZnF_U1"/>
    <property type="match status" value="2"/>
</dbReference>
<dbReference type="InterPro" id="IPR036236">
    <property type="entry name" value="Znf_C2H2_sf"/>
</dbReference>
<evidence type="ECO:0000259" key="2">
    <source>
        <dbReference type="PROSITE" id="PS00028"/>
    </source>
</evidence>
<dbReference type="Proteomes" id="UP000626092">
    <property type="component" value="Unassembled WGS sequence"/>
</dbReference>
<dbReference type="SMART" id="SM00355">
    <property type="entry name" value="ZnF_C2H2"/>
    <property type="match status" value="2"/>
</dbReference>
<keyword evidence="4" id="KW-1185">Reference proteome</keyword>
<feature type="domain" description="C2H2-type" evidence="2">
    <location>
        <begin position="422"/>
        <end position="444"/>
    </location>
</feature>
<dbReference type="GO" id="GO:0003676">
    <property type="term" value="F:nucleic acid binding"/>
    <property type="evidence" value="ECO:0007669"/>
    <property type="project" value="InterPro"/>
</dbReference>
<dbReference type="OrthoDB" id="434647at2759"/>
<evidence type="ECO:0000256" key="1">
    <source>
        <dbReference type="SAM" id="MobiDB-lite"/>
    </source>
</evidence>
<evidence type="ECO:0000313" key="4">
    <source>
        <dbReference type="Proteomes" id="UP000626092"/>
    </source>
</evidence>
<organism evidence="3 4">
    <name type="scientific">Rhododendron simsii</name>
    <name type="common">Sims's rhododendron</name>
    <dbReference type="NCBI Taxonomy" id="118357"/>
    <lineage>
        <taxon>Eukaryota</taxon>
        <taxon>Viridiplantae</taxon>
        <taxon>Streptophyta</taxon>
        <taxon>Embryophyta</taxon>
        <taxon>Tracheophyta</taxon>
        <taxon>Spermatophyta</taxon>
        <taxon>Magnoliopsida</taxon>
        <taxon>eudicotyledons</taxon>
        <taxon>Gunneridae</taxon>
        <taxon>Pentapetalae</taxon>
        <taxon>asterids</taxon>
        <taxon>Ericales</taxon>
        <taxon>Ericaceae</taxon>
        <taxon>Ericoideae</taxon>
        <taxon>Rhodoreae</taxon>
        <taxon>Rhododendron</taxon>
    </lineage>
</organism>
<dbReference type="PROSITE" id="PS00028">
    <property type="entry name" value="ZINC_FINGER_C2H2_1"/>
    <property type="match status" value="1"/>
</dbReference>
<gene>
    <name evidence="3" type="ORF">RHSIM_RhsimUnG0162700</name>
</gene>
<name>A0A834FXD9_RHOSS</name>
<dbReference type="EMBL" id="WJXA01000358">
    <property type="protein sequence ID" value="KAF7113084.1"/>
    <property type="molecule type" value="Genomic_DNA"/>
</dbReference>
<protein>
    <recommendedName>
        <fullName evidence="2">C2H2-type domain-containing protein</fullName>
    </recommendedName>
</protein>
<reference evidence="3" key="1">
    <citation type="submission" date="2019-11" db="EMBL/GenBank/DDBJ databases">
        <authorList>
            <person name="Liu Y."/>
            <person name="Hou J."/>
            <person name="Li T.-Q."/>
            <person name="Guan C.-H."/>
            <person name="Wu X."/>
            <person name="Wu H.-Z."/>
            <person name="Ling F."/>
            <person name="Zhang R."/>
            <person name="Shi X.-G."/>
            <person name="Ren J.-P."/>
            <person name="Chen E.-F."/>
            <person name="Sun J.-M."/>
        </authorList>
    </citation>
    <scope>NUCLEOTIDE SEQUENCE</scope>
    <source>
        <strain evidence="3">Adult_tree_wgs_1</strain>
        <tissue evidence="3">Leaves</tissue>
    </source>
</reference>
<feature type="region of interest" description="Disordered" evidence="1">
    <location>
        <begin position="482"/>
        <end position="507"/>
    </location>
</feature>
<dbReference type="Pfam" id="PF12874">
    <property type="entry name" value="zf-met"/>
    <property type="match status" value="2"/>
</dbReference>
<evidence type="ECO:0000313" key="3">
    <source>
        <dbReference type="EMBL" id="KAF7113084.1"/>
    </source>
</evidence>
<dbReference type="InterPro" id="IPR013087">
    <property type="entry name" value="Znf_C2H2_type"/>
</dbReference>
<dbReference type="Gene3D" id="3.30.160.60">
    <property type="entry name" value="Classic Zinc Finger"/>
    <property type="match status" value="2"/>
</dbReference>
<dbReference type="SUPFAM" id="SSF57667">
    <property type="entry name" value="beta-beta-alpha zinc fingers"/>
    <property type="match status" value="2"/>
</dbReference>
<comment type="caution">
    <text evidence="3">The sequence shown here is derived from an EMBL/GenBank/DDBJ whole genome shotgun (WGS) entry which is preliminary data.</text>
</comment>
<dbReference type="InterPro" id="IPR003604">
    <property type="entry name" value="Matrin/U1-like-C_Znf_C2H2"/>
</dbReference>
<proteinExistence type="predicted"/>
<dbReference type="AlphaFoldDB" id="A0A834FXD9"/>
<dbReference type="GO" id="GO:0008270">
    <property type="term" value="F:zinc ion binding"/>
    <property type="evidence" value="ECO:0007669"/>
    <property type="project" value="InterPro"/>
</dbReference>
<dbReference type="PANTHER" id="PTHR47487:SF8">
    <property type="entry name" value="OS08G0270900 PROTEIN"/>
    <property type="match status" value="1"/>
</dbReference>
<accession>A0A834FXD9</accession>
<sequence>MQLKFGAEDDGNAPNIPASSGHKNFYTDQAMHVALLGNRQNAHRSDIARYPLDLTECMIGREIDKGRIREEILNLEVFRQRKLEEEVIRETLMEREMISMPRVGSLVDSLLRRDVPGAPLLSRGDGFRTGIGFGTELEGGIEGKLSLAGPMDDGGFRAFHLQGHPRSVTGSRGVIKPIIDLGEEQVNVGAKDDGNCLNSLASSGNKTFYTDQPMHVALPGIRQNAHRSDKTRYPSDLTEFLIGREIKNRRIREEMKKLEVFRQRKLEEEVISEMRMGREISMPKVGIGLSLVDSLLRPDVLGVPLLSRKDGLGTGKGLGTGIGFGTELEHGIDGRLSLAGSMDNWGFGDFPLRGQPRSVVHNGVALKPIIDLRKEQIVPMVNPSNSSVAGIKRRFEEPIPQVVEDDAHLVNLRKKARKELKCPLCQVTVSCEQTMETHLNGKKHKAKERMLQGASKNSQDCEDVDVGVVELTEILDKTDARAHDVKERPKELNADSKSLVDESKNSEDCGDDVDFGVLEHTEILEETSASIHDVKERPKESNADSQFYCRMCNFGTMSEELMEDHRMGEKHWNLLQQNGGCVITIKTMPDNMQYTREIEDTASTVIFERFLPFNF</sequence>